<evidence type="ECO:0000313" key="9">
    <source>
        <dbReference type="Proteomes" id="UP000001950"/>
    </source>
</evidence>
<evidence type="ECO:0000259" key="7">
    <source>
        <dbReference type="PROSITE" id="PS50600"/>
    </source>
</evidence>
<comment type="similarity">
    <text evidence="1">Belongs to the peptidase C48 family.</text>
</comment>
<evidence type="ECO:0000256" key="2">
    <source>
        <dbReference type="ARBA" id="ARBA00022670"/>
    </source>
</evidence>
<feature type="coiled-coil region" evidence="5">
    <location>
        <begin position="149"/>
        <end position="176"/>
    </location>
</feature>
<evidence type="ECO:0000256" key="5">
    <source>
        <dbReference type="SAM" id="Coils"/>
    </source>
</evidence>
<reference evidence="8 9" key="1">
    <citation type="journal article" date="2005" name="Science">
        <title>Genome of the host-cell transforming parasite Theileria annulata compared with T. parva.</title>
        <authorList>
            <person name="Pain A."/>
            <person name="Renauld H."/>
            <person name="Berriman M."/>
            <person name="Murphy L."/>
            <person name="Yeats C.A."/>
            <person name="Weir W."/>
            <person name="Kerhornou A."/>
            <person name="Aslett M."/>
            <person name="Bishop R."/>
            <person name="Bouchier C."/>
            <person name="Cochet M."/>
            <person name="Coulson R.M.R."/>
            <person name="Cronin A."/>
            <person name="de Villiers E.P."/>
            <person name="Fraser A."/>
            <person name="Fosker N."/>
            <person name="Gardner M."/>
            <person name="Goble A."/>
            <person name="Griffiths-Jones S."/>
            <person name="Harris D.E."/>
            <person name="Katzer F."/>
            <person name="Larke N."/>
            <person name="Lord A."/>
            <person name="Maser P."/>
            <person name="McKellar S."/>
            <person name="Mooney P."/>
            <person name="Morton F."/>
            <person name="Nene V."/>
            <person name="O'Neil S."/>
            <person name="Price C."/>
            <person name="Quail M.A."/>
            <person name="Rabbinowitsch E."/>
            <person name="Rawlings N.D."/>
            <person name="Rutter S."/>
            <person name="Saunders D."/>
            <person name="Seeger K."/>
            <person name="Shah T."/>
            <person name="Squares R."/>
            <person name="Squares S."/>
            <person name="Tivey A."/>
            <person name="Walker A.R."/>
            <person name="Woodward J."/>
            <person name="Dobbelaere D.A.E."/>
            <person name="Langsley G."/>
            <person name="Rajandream M.A."/>
            <person name="McKeever D."/>
            <person name="Shiels B."/>
            <person name="Tait A."/>
            <person name="Barrell B.G."/>
            <person name="Hall N."/>
        </authorList>
    </citation>
    <scope>NUCLEOTIDE SEQUENCE [LARGE SCALE GENOMIC DNA]</scope>
    <source>
        <strain evidence="9">Ankara</strain>
    </source>
</reference>
<dbReference type="STRING" id="5874.Q4UAC4"/>
<feature type="region of interest" description="Disordered" evidence="6">
    <location>
        <begin position="66"/>
        <end position="85"/>
    </location>
</feature>
<dbReference type="eggNOG" id="KOG0778">
    <property type="taxonomic scope" value="Eukaryota"/>
</dbReference>
<dbReference type="Proteomes" id="UP000001950">
    <property type="component" value="Chromosome 4"/>
</dbReference>
<dbReference type="GO" id="GO:0005634">
    <property type="term" value="C:nucleus"/>
    <property type="evidence" value="ECO:0007669"/>
    <property type="project" value="TreeGrafter"/>
</dbReference>
<evidence type="ECO:0000313" key="8">
    <source>
        <dbReference type="EMBL" id="CAI76227.1"/>
    </source>
</evidence>
<accession>Q4UAC4</accession>
<keyword evidence="2" id="KW-0645">Protease</keyword>
<evidence type="ECO:0000256" key="6">
    <source>
        <dbReference type="SAM" id="MobiDB-lite"/>
    </source>
</evidence>
<dbReference type="VEuPathDB" id="PiroplasmaDB:TA07090"/>
<gene>
    <name evidence="8" type="ORF">TA07090</name>
</gene>
<feature type="compositionally biased region" description="Polar residues" evidence="6">
    <location>
        <begin position="340"/>
        <end position="353"/>
    </location>
</feature>
<sequence length="830" mass="93665">MKDLKYFNTFLDYYNKLINKFKSNNNNIEACTIIDENYTNITTPKGATNIPGKGAKYTLSRPRERELNDTFGTPGKGANSMPMECTSEKNPNKIAAVTNTGESSTFSEDTNEDTVEICKTPSGDKESHFGFGEEVDVELDTVTEEFLELKIRNKEIKKLNEILENYHKKDEKLIKKLKKLKCSNKEYDYFPKLGEQDHDLWDLKTITYDIDINYIHILFFNHYNLNENYEISDRVDGIENGIRRVDGIGNGIYGIGNGIYGNGNGIDGIGRYNIMKIEKMIMKSIENINEMEEILIDKFGIEITKTNINCLFNNNWINDEIINFYLQLLQNHNRVNGINSSVTVTGPPNSNGPDSNTSKDSKDSTIGATTECTMGKGANFTAMECTMGKGANFTAMECTMGKGANFTAMECTMGKGANFMGIECTNERELILWGANSMGMDCTNSTKDGTIPAGPFGTRFESQYLNTSNTMNTTKANTKESPLGAKESPSGVGKVPFGGGCWTKHHVILDCYNYNTFFYERLSVGEMSYDYMSVKRWTRRKKINIFEKDLLFIPINVSKIHWALGVVDMRKKWRRIMLFDSLGGSNPHFFKTIKKYLQDEYKEIFNNTININEWKIRNGYYSEPYAPIQQNTYDCGLFLCQYAKCITFGNKFNFINFNSKFLRNLMIYEILTNNIILIYSIHNLYYTKNFPNIRKYKFIDTNSNGMSIIEENSTTKIAAPKVVTGPRGTRFESQSFTTTSNTGISSTKDSSTTEPGTVTEENLSTQIAAVTNFGESSTNTVIVLLITNSTKDIKDTTTNGTEEPDTVTEKNTIEFAAVIVAPNLVTINTP</sequence>
<dbReference type="GeneID" id="3862657"/>
<feature type="compositionally biased region" description="Polar residues" evidence="6">
    <location>
        <begin position="731"/>
        <end position="759"/>
    </location>
</feature>
<evidence type="ECO:0000256" key="1">
    <source>
        <dbReference type="ARBA" id="ARBA00005234"/>
    </source>
</evidence>
<dbReference type="GO" id="GO:0016929">
    <property type="term" value="F:deSUMOylase activity"/>
    <property type="evidence" value="ECO:0007669"/>
    <property type="project" value="TreeGrafter"/>
</dbReference>
<dbReference type="SUPFAM" id="SSF54001">
    <property type="entry name" value="Cysteine proteinases"/>
    <property type="match status" value="1"/>
</dbReference>
<keyword evidence="5" id="KW-0175">Coiled coil</keyword>
<protein>
    <recommendedName>
        <fullName evidence="7">Ubiquitin-like protease family profile domain-containing protein</fullName>
    </recommendedName>
</protein>
<dbReference type="GO" id="GO:0016926">
    <property type="term" value="P:protein desumoylation"/>
    <property type="evidence" value="ECO:0007669"/>
    <property type="project" value="TreeGrafter"/>
</dbReference>
<feature type="region of interest" description="Disordered" evidence="6">
    <location>
        <begin position="340"/>
        <end position="368"/>
    </location>
</feature>
<dbReference type="InterPro" id="IPR003653">
    <property type="entry name" value="Peptidase_C48_C"/>
</dbReference>
<dbReference type="InterPro" id="IPR038765">
    <property type="entry name" value="Papain-like_cys_pep_sf"/>
</dbReference>
<name>Q4UAC4_THEAN</name>
<organism evidence="8 9">
    <name type="scientific">Theileria annulata</name>
    <dbReference type="NCBI Taxonomy" id="5874"/>
    <lineage>
        <taxon>Eukaryota</taxon>
        <taxon>Sar</taxon>
        <taxon>Alveolata</taxon>
        <taxon>Apicomplexa</taxon>
        <taxon>Aconoidasida</taxon>
        <taxon>Piroplasmida</taxon>
        <taxon>Theileriidae</taxon>
        <taxon>Theileria</taxon>
    </lineage>
</organism>
<feature type="region of interest" description="Disordered" evidence="6">
    <location>
        <begin position="730"/>
        <end position="759"/>
    </location>
</feature>
<dbReference type="PANTHER" id="PTHR12606:SF1">
    <property type="entry name" value="UBIQUITIN-LIKE-SPECIFIC PROTEASE 1A"/>
    <property type="match status" value="1"/>
</dbReference>
<dbReference type="Pfam" id="PF02902">
    <property type="entry name" value="Peptidase_C48"/>
    <property type="match status" value="1"/>
</dbReference>
<dbReference type="EMBL" id="CR940353">
    <property type="protein sequence ID" value="CAI76227.1"/>
    <property type="molecule type" value="Genomic_DNA"/>
</dbReference>
<keyword evidence="3" id="KW-0378">Hydrolase</keyword>
<dbReference type="PROSITE" id="PS50600">
    <property type="entry name" value="ULP_PROTEASE"/>
    <property type="match status" value="1"/>
</dbReference>
<evidence type="ECO:0000256" key="3">
    <source>
        <dbReference type="ARBA" id="ARBA00022801"/>
    </source>
</evidence>
<feature type="domain" description="Ubiquitin-like protease family profile" evidence="7">
    <location>
        <begin position="301"/>
        <end position="646"/>
    </location>
</feature>
<evidence type="ECO:0000256" key="4">
    <source>
        <dbReference type="ARBA" id="ARBA00022807"/>
    </source>
</evidence>
<dbReference type="KEGG" id="tan:TA07090"/>
<dbReference type="InParanoid" id="Q4UAC4"/>
<dbReference type="PANTHER" id="PTHR12606">
    <property type="entry name" value="SENTRIN/SUMO-SPECIFIC PROTEASE"/>
    <property type="match status" value="1"/>
</dbReference>
<dbReference type="Gene3D" id="1.10.418.20">
    <property type="match status" value="1"/>
</dbReference>
<keyword evidence="9" id="KW-1185">Reference proteome</keyword>
<proteinExistence type="inferred from homology"/>
<dbReference type="GO" id="GO:0006508">
    <property type="term" value="P:proteolysis"/>
    <property type="evidence" value="ECO:0007669"/>
    <property type="project" value="UniProtKB-KW"/>
</dbReference>
<keyword evidence="4" id="KW-0788">Thiol protease</keyword>
<dbReference type="OrthoDB" id="198735at2759"/>
<dbReference type="RefSeq" id="XP_952852.1">
    <property type="nucleotide sequence ID" value="XM_947759.1"/>
</dbReference>
<dbReference type="Gene3D" id="3.40.395.10">
    <property type="entry name" value="Adenoviral Proteinase, Chain A"/>
    <property type="match status" value="1"/>
</dbReference>
<dbReference type="AlphaFoldDB" id="Q4UAC4"/>